<dbReference type="AlphaFoldDB" id="J0MX69"/>
<evidence type="ECO:0000313" key="2">
    <source>
        <dbReference type="Proteomes" id="UP000004578"/>
    </source>
</evidence>
<dbReference type="OrthoDB" id="3268124at2"/>
<dbReference type="PATRIC" id="fig|1125717.3.peg.1594"/>
<comment type="caution">
    <text evidence="1">The sequence shown here is derived from an EMBL/GenBank/DDBJ whole genome shotgun (WGS) entry which is preliminary data.</text>
</comment>
<reference evidence="1 2" key="1">
    <citation type="submission" date="2012-05" db="EMBL/GenBank/DDBJ databases">
        <authorList>
            <person name="Harkins D.M."/>
            <person name="Madupu R."/>
            <person name="Durkin A.S."/>
            <person name="Torralba M."/>
            <person name="Methe B."/>
            <person name="Sutton G.G."/>
            <person name="Nelson K.E."/>
        </authorList>
    </citation>
    <scope>NUCLEOTIDE SEQUENCE [LARGE SCALE GENOMIC DNA]</scope>
    <source>
        <strain evidence="1 2">F0490</strain>
    </source>
</reference>
<accession>J0MX69</accession>
<evidence type="ECO:0000313" key="1">
    <source>
        <dbReference type="EMBL" id="EJF38969.1"/>
    </source>
</evidence>
<keyword evidence="2" id="KW-1185">Reference proteome</keyword>
<name>J0MX69_9ACTO</name>
<sequence length="410" mass="43712">MSYVVFFEMYGYRPLAVADVRAVFGPGARVDEGTPLEGGFRVGFGGRVFSIREGASPVSTEDFVREFARDKGMGEFTHVFAVEVDGEDFDGLEVEGDGSAVLIERFSALAGRMGGACAMLDMHMQAYDPAADRTYDLSAPAGGGLPPAGPAVVLTWYGVLDGARGRPVERWLGLCSDRYPDLLPHEFERDGRRLPLDERVRDYLVGPDFSEARAVLWNDSVLGAVSFSYPAVLDPGARSSSSQGPAFFDVTCTVLLDTVGQKMGVEEFRGFFTGVAGALGAELATGEVVDGCLDDGGLAQWAPETGPAHWPPTDRVSGVVLGLPVVPVWWVWLGSGYVDVAGGFLGSGVPSSWRVVPGGGGGVLIETSPSPVAHGEAGRGGWFPKEFLPRKRLFGRGWEPARTRPQWGGD</sequence>
<dbReference type="RefSeq" id="WP_005871705.1">
    <property type="nucleotide sequence ID" value="NZ_AKFS01000255.1"/>
</dbReference>
<proteinExistence type="predicted"/>
<dbReference type="EMBL" id="AKFS01000255">
    <property type="protein sequence ID" value="EJF38969.1"/>
    <property type="molecule type" value="Genomic_DNA"/>
</dbReference>
<dbReference type="Proteomes" id="UP000004578">
    <property type="component" value="Unassembled WGS sequence"/>
</dbReference>
<gene>
    <name evidence="1" type="ORF">HMPREF1317_2368</name>
</gene>
<protein>
    <submittedName>
        <fullName evidence="1">Uncharacterized protein</fullName>
    </submittedName>
</protein>
<organism evidence="1 2">
    <name type="scientific">Schaalia georgiae F0490</name>
    <dbReference type="NCBI Taxonomy" id="1125717"/>
    <lineage>
        <taxon>Bacteria</taxon>
        <taxon>Bacillati</taxon>
        <taxon>Actinomycetota</taxon>
        <taxon>Actinomycetes</taxon>
        <taxon>Actinomycetales</taxon>
        <taxon>Actinomycetaceae</taxon>
        <taxon>Schaalia</taxon>
    </lineage>
</organism>